<evidence type="ECO:0000313" key="1">
    <source>
        <dbReference type="EMBL" id="TYB30287.1"/>
    </source>
</evidence>
<dbReference type="AlphaFoldDB" id="A0A5D0M9B5"/>
<dbReference type="EMBL" id="VSIX01000153">
    <property type="protein sequence ID" value="TYB30287.1"/>
    <property type="molecule type" value="Genomic_DNA"/>
</dbReference>
<dbReference type="InterPro" id="IPR008792">
    <property type="entry name" value="PQQD"/>
</dbReference>
<keyword evidence="2" id="KW-1185">Reference proteome</keyword>
<proteinExistence type="predicted"/>
<evidence type="ECO:0000313" key="2">
    <source>
        <dbReference type="Proteomes" id="UP000324143"/>
    </source>
</evidence>
<organism evidence="1 2">
    <name type="scientific">Candidatus Mcinerneyibacterium aminivorans</name>
    <dbReference type="NCBI Taxonomy" id="2703815"/>
    <lineage>
        <taxon>Bacteria</taxon>
        <taxon>Candidatus Macinerneyibacteriota</taxon>
        <taxon>Candidatus Mcinerneyibacteria</taxon>
        <taxon>Candidatus Mcinerneyibacteriales</taxon>
        <taxon>Candidatus Mcinerneyibacteriaceae</taxon>
        <taxon>Candidatus Mcinerneyibacterium</taxon>
    </lineage>
</organism>
<gene>
    <name evidence="1" type="ORF">FXF47_09970</name>
</gene>
<accession>A0A5D0M9B5</accession>
<dbReference type="Pfam" id="PF05402">
    <property type="entry name" value="PqqD"/>
    <property type="match status" value="1"/>
</dbReference>
<comment type="caution">
    <text evidence="1">The sequence shown here is derived from an EMBL/GenBank/DDBJ whole genome shotgun (WGS) entry which is preliminary data.</text>
</comment>
<protein>
    <submittedName>
        <fullName evidence="1">PqqD family peptide modification chaperone</fullName>
    </submittedName>
</protein>
<sequence>MGQFYAVPNYLRKGEYSMDSDYKIYINKSFIKRNISDERFLVPVNSSGKEDNLFLSLNETASYIYDVIKKNNGISKKRLFSKLCKKFDEIEKKKIKKDLGIYLDQLEKKNIIRKKS</sequence>
<reference evidence="1" key="1">
    <citation type="submission" date="2019-08" db="EMBL/GenBank/DDBJ databases">
        <title>Genomic characterization of a novel candidate phylum (ARYD3) from a high temperature, high salinity tertiary oil reservoir in north central Oklahoma, USA.</title>
        <authorList>
            <person name="Youssef N.H."/>
            <person name="Yadav A."/>
            <person name="Elshahed M.S."/>
        </authorList>
    </citation>
    <scope>NUCLEOTIDE SEQUENCE [LARGE SCALE GENOMIC DNA]</scope>
    <source>
        <strain evidence="1">ARYD3</strain>
    </source>
</reference>
<dbReference type="Proteomes" id="UP000324143">
    <property type="component" value="Unassembled WGS sequence"/>
</dbReference>
<name>A0A5D0M9B5_9BACT</name>